<dbReference type="EMBL" id="CP134852">
    <property type="protein sequence ID" value="WNL26671.1"/>
    <property type="molecule type" value="Genomic_DNA"/>
</dbReference>
<dbReference type="EMBL" id="CP134849">
    <property type="protein sequence ID" value="WNL19262.1"/>
    <property type="molecule type" value="Genomic_DNA"/>
</dbReference>
<evidence type="ECO:0000313" key="5">
    <source>
        <dbReference type="EMBL" id="WNL21401.1"/>
    </source>
</evidence>
<accession>A0AA96D3Y2</accession>
<evidence type="ECO:0000313" key="3">
    <source>
        <dbReference type="EMBL" id="WNL14855.1"/>
    </source>
</evidence>
<evidence type="ECO:0000256" key="1">
    <source>
        <dbReference type="SAM" id="Phobius"/>
    </source>
</evidence>
<sequence>MLKKINGNLIEIKTKLDKDTFHISGGRNNIGQQNNYTLENKFMPEKINKDEQKLNVRKIPTLYPISIQIKNLMLSFLFLLFLTTLFLDVKNEKAFIIIVVVSIIYFFIHYSNNLKIIVNDNFIKVDSKTFHFNEIRKIKFNSKKFDNYISIYLKDSVYPDIKIYLKNEDQMDLIDEFYNSYLKNQK</sequence>
<dbReference type="EMBL" id="CP134845">
    <property type="protein sequence ID" value="WNL14855.1"/>
    <property type="molecule type" value="Genomic_DNA"/>
</dbReference>
<keyword evidence="1" id="KW-1133">Transmembrane helix</keyword>
<evidence type="ECO:0000313" key="4">
    <source>
        <dbReference type="EMBL" id="WNL19262.1"/>
    </source>
</evidence>
<evidence type="ECO:0000313" key="6">
    <source>
        <dbReference type="EMBL" id="WNL22441.1"/>
    </source>
</evidence>
<dbReference type="AlphaFoldDB" id="A0AA96D3Y2"/>
<keyword evidence="1" id="KW-0812">Transmembrane</keyword>
<evidence type="ECO:0000313" key="7">
    <source>
        <dbReference type="EMBL" id="WNL26671.1"/>
    </source>
</evidence>
<feature type="transmembrane region" description="Helical" evidence="1">
    <location>
        <begin position="93"/>
        <end position="110"/>
    </location>
</feature>
<dbReference type="EMBL" id="CP134850">
    <property type="protein sequence ID" value="WNL21401.1"/>
    <property type="molecule type" value="Genomic_DNA"/>
</dbReference>
<feature type="transmembrane region" description="Helical" evidence="1">
    <location>
        <begin position="67"/>
        <end position="87"/>
    </location>
</feature>
<dbReference type="EMBL" id="CP134851">
    <property type="protein sequence ID" value="WNL22441.1"/>
    <property type="molecule type" value="Genomic_DNA"/>
</dbReference>
<protein>
    <submittedName>
        <fullName evidence="5">Uncharacterized protein</fullName>
    </submittedName>
</protein>
<evidence type="ECO:0000313" key="2">
    <source>
        <dbReference type="EMBL" id="WNL11415.1"/>
    </source>
</evidence>
<gene>
    <name evidence="3" type="ORF">RJG51_01380</name>
    <name evidence="2" type="ORF">RJG52_05625</name>
    <name evidence="4" type="ORF">RJG53_00675</name>
    <name evidence="6" type="ORF">RJG55_05635</name>
    <name evidence="5" type="ORF">RJG56_00520</name>
    <name evidence="7" type="ORF">RJG57_05730</name>
</gene>
<reference evidence="2" key="2">
    <citation type="submission" date="2023-09" db="EMBL/GenBank/DDBJ databases">
        <title>Characterization of Arcobacter Isolates from Retail Chicken Sold in Supermarkets in Tbilisi, Georgia.</title>
        <authorList>
            <person name="Matthias R."/>
            <person name="Zautner A.E."/>
        </authorList>
    </citation>
    <scope>NUCLEOTIDE SEQUENCE</scope>
    <source>
        <strain evidence="3">LEO 108</strain>
        <strain evidence="2">LEO 109</strain>
    </source>
</reference>
<dbReference type="EMBL" id="CP134844">
    <property type="protein sequence ID" value="WNL11415.1"/>
    <property type="molecule type" value="Genomic_DNA"/>
</dbReference>
<proteinExistence type="predicted"/>
<name>A0AA96D3Y2_9BACT</name>
<reference evidence="5" key="1">
    <citation type="submission" date="2023-09" db="EMBL/GenBank/DDBJ databases">
        <title>Arcobacter tbilisiensis sp. nov. isolated from chicken meat in Tbilisi, Georgia.</title>
        <authorList>
            <person name="Matthias R."/>
            <person name="Zautner A.E."/>
        </authorList>
    </citation>
    <scope>NUCLEOTIDE SEQUENCE</scope>
    <source>
        <strain evidence="7">LEO 70</strain>
        <strain evidence="6">LEO 74</strain>
        <strain evidence="5">LEO 79</strain>
        <strain evidence="4">LEO 99</strain>
    </source>
</reference>
<keyword evidence="1" id="KW-0472">Membrane</keyword>
<organism evidence="5">
    <name type="scientific">Arcobacter sp. AZ-2023</name>
    <dbReference type="NCBI Taxonomy" id="3074453"/>
    <lineage>
        <taxon>Bacteria</taxon>
        <taxon>Pseudomonadati</taxon>
        <taxon>Campylobacterota</taxon>
        <taxon>Epsilonproteobacteria</taxon>
        <taxon>Campylobacterales</taxon>
        <taxon>Arcobacteraceae</taxon>
        <taxon>Arcobacter</taxon>
    </lineage>
</organism>